<feature type="compositionally biased region" description="Pro residues" evidence="1">
    <location>
        <begin position="267"/>
        <end position="281"/>
    </location>
</feature>
<evidence type="ECO:0000256" key="1">
    <source>
        <dbReference type="SAM" id="MobiDB-lite"/>
    </source>
</evidence>
<gene>
    <name evidence="3" type="ORF">E1212_08020</name>
</gene>
<dbReference type="InterPro" id="IPR000415">
    <property type="entry name" value="Nitroreductase-like"/>
</dbReference>
<dbReference type="PANTHER" id="PTHR23026:SF123">
    <property type="entry name" value="NAD(P)H NITROREDUCTASE RV3131-RELATED"/>
    <property type="match status" value="1"/>
</dbReference>
<proteinExistence type="predicted"/>
<dbReference type="Proteomes" id="UP000295621">
    <property type="component" value="Unassembled WGS sequence"/>
</dbReference>
<dbReference type="EMBL" id="SMKL01000013">
    <property type="protein sequence ID" value="TDC52789.1"/>
    <property type="molecule type" value="Genomic_DNA"/>
</dbReference>
<protein>
    <submittedName>
        <fullName evidence="3">Nitroreductase family protein</fullName>
    </submittedName>
</protein>
<dbReference type="InterPro" id="IPR029479">
    <property type="entry name" value="Nitroreductase"/>
</dbReference>
<dbReference type="OrthoDB" id="3774920at2"/>
<dbReference type="AlphaFoldDB" id="A0A4R4RTZ8"/>
<evidence type="ECO:0000313" key="4">
    <source>
        <dbReference type="Proteomes" id="UP000295621"/>
    </source>
</evidence>
<name>A0A4R4RTZ8_9ACTN</name>
<evidence type="ECO:0000313" key="3">
    <source>
        <dbReference type="EMBL" id="TDC52789.1"/>
    </source>
</evidence>
<dbReference type="GO" id="GO:0016491">
    <property type="term" value="F:oxidoreductase activity"/>
    <property type="evidence" value="ECO:0007669"/>
    <property type="project" value="InterPro"/>
</dbReference>
<comment type="caution">
    <text evidence="3">The sequence shown here is derived from an EMBL/GenBank/DDBJ whole genome shotgun (WGS) entry which is preliminary data.</text>
</comment>
<organism evidence="3 4">
    <name type="scientific">Jiangella ureilytica</name>
    <dbReference type="NCBI Taxonomy" id="2530374"/>
    <lineage>
        <taxon>Bacteria</taxon>
        <taxon>Bacillati</taxon>
        <taxon>Actinomycetota</taxon>
        <taxon>Actinomycetes</taxon>
        <taxon>Jiangellales</taxon>
        <taxon>Jiangellaceae</taxon>
        <taxon>Jiangella</taxon>
    </lineage>
</organism>
<sequence>MAWPGAGARSADGRGVVRARVVADRDRRVERGDRGRAVNALKVEMFEGLCTTRAIRRYLPDPIPAEHLAKILFAATRAPSGANRQPVRFVVLRGGDAGRPAREVLGRAFRVAWAAKRNSDSFYRSDGSDPDSPRTRQARTIQHYVDHLEDVPVIVLLCARLRDGTMSFLDGASVYPAGQNLLLAARALGYGGVFSVWHLLAVDELKAAAGIPDDVTVAGVVTLGKPAGRHGPVRRVALADVVYDETWEQPAEWAADPPGTRLTRPGPAAPVRPRPPSGGAE</sequence>
<dbReference type="CDD" id="cd02062">
    <property type="entry name" value="Nitro_FMN_reductase"/>
    <property type="match status" value="1"/>
</dbReference>
<feature type="region of interest" description="Disordered" evidence="1">
    <location>
        <begin position="249"/>
        <end position="281"/>
    </location>
</feature>
<feature type="domain" description="Nitroreductase" evidence="2">
    <location>
        <begin position="53"/>
        <end position="225"/>
    </location>
</feature>
<accession>A0A4R4RTZ8</accession>
<dbReference type="Gene3D" id="3.40.109.10">
    <property type="entry name" value="NADH Oxidase"/>
    <property type="match status" value="1"/>
</dbReference>
<reference evidence="3 4" key="1">
    <citation type="submission" date="2019-02" db="EMBL/GenBank/DDBJ databases">
        <title>Draft genome sequences of novel Actinobacteria.</title>
        <authorList>
            <person name="Sahin N."/>
            <person name="Ay H."/>
            <person name="Saygin H."/>
        </authorList>
    </citation>
    <scope>NUCLEOTIDE SEQUENCE [LARGE SCALE GENOMIC DNA]</scope>
    <source>
        <strain evidence="3 4">KC603</strain>
    </source>
</reference>
<keyword evidence="4" id="KW-1185">Reference proteome</keyword>
<evidence type="ECO:0000259" key="2">
    <source>
        <dbReference type="Pfam" id="PF00881"/>
    </source>
</evidence>
<dbReference type="InterPro" id="IPR050627">
    <property type="entry name" value="Nitroreductase/BluB"/>
</dbReference>
<dbReference type="PANTHER" id="PTHR23026">
    <property type="entry name" value="NADPH NITROREDUCTASE"/>
    <property type="match status" value="1"/>
</dbReference>
<dbReference type="Pfam" id="PF00881">
    <property type="entry name" value="Nitroreductase"/>
    <property type="match status" value="1"/>
</dbReference>
<dbReference type="SUPFAM" id="SSF55469">
    <property type="entry name" value="FMN-dependent nitroreductase-like"/>
    <property type="match status" value="1"/>
</dbReference>